<dbReference type="RefSeq" id="XP_013319965.1">
    <property type="nucleotide sequence ID" value="XM_013464511.1"/>
</dbReference>
<accession>A0A0D2C3H3</accession>
<dbReference type="InterPro" id="IPR032675">
    <property type="entry name" value="LRR_dom_sf"/>
</dbReference>
<dbReference type="HOGENOM" id="CLU_046433_0_0_1"/>
<feature type="domain" description="F-box" evidence="1">
    <location>
        <begin position="9"/>
        <end position="41"/>
    </location>
</feature>
<dbReference type="Gene3D" id="1.20.1280.50">
    <property type="match status" value="1"/>
</dbReference>
<dbReference type="AlphaFoldDB" id="A0A0D2C3H3"/>
<organism evidence="2 3">
    <name type="scientific">Exophiala xenobiotica</name>
    <dbReference type="NCBI Taxonomy" id="348802"/>
    <lineage>
        <taxon>Eukaryota</taxon>
        <taxon>Fungi</taxon>
        <taxon>Dikarya</taxon>
        <taxon>Ascomycota</taxon>
        <taxon>Pezizomycotina</taxon>
        <taxon>Eurotiomycetes</taxon>
        <taxon>Chaetothyriomycetidae</taxon>
        <taxon>Chaetothyriales</taxon>
        <taxon>Herpotrichiellaceae</taxon>
        <taxon>Exophiala</taxon>
    </lineage>
</organism>
<dbReference type="InterPro" id="IPR001810">
    <property type="entry name" value="F-box_dom"/>
</dbReference>
<dbReference type="SUPFAM" id="SSF52047">
    <property type="entry name" value="RNI-like"/>
    <property type="match status" value="1"/>
</dbReference>
<dbReference type="EMBL" id="KN847318">
    <property type="protein sequence ID" value="KIW59381.1"/>
    <property type="molecule type" value="Genomic_DNA"/>
</dbReference>
<dbReference type="CDD" id="cd09917">
    <property type="entry name" value="F-box_SF"/>
    <property type="match status" value="1"/>
</dbReference>
<dbReference type="SUPFAM" id="SSF81383">
    <property type="entry name" value="F-box domain"/>
    <property type="match status" value="1"/>
</dbReference>
<evidence type="ECO:0000313" key="2">
    <source>
        <dbReference type="EMBL" id="KIW59381.1"/>
    </source>
</evidence>
<dbReference type="InterPro" id="IPR036047">
    <property type="entry name" value="F-box-like_dom_sf"/>
</dbReference>
<keyword evidence="3" id="KW-1185">Reference proteome</keyword>
<evidence type="ECO:0000259" key="1">
    <source>
        <dbReference type="PROSITE" id="PS50181"/>
    </source>
</evidence>
<gene>
    <name evidence="2" type="ORF">PV05_03834</name>
</gene>
<dbReference type="Gene3D" id="3.80.10.10">
    <property type="entry name" value="Ribonuclease Inhibitor"/>
    <property type="match status" value="1"/>
</dbReference>
<dbReference type="PROSITE" id="PS50181">
    <property type="entry name" value="FBOX"/>
    <property type="match status" value="1"/>
</dbReference>
<reference evidence="2 3" key="1">
    <citation type="submission" date="2015-01" db="EMBL/GenBank/DDBJ databases">
        <title>The Genome Sequence of Exophiala xenobiotica CBS118157.</title>
        <authorList>
            <consortium name="The Broad Institute Genomics Platform"/>
            <person name="Cuomo C."/>
            <person name="de Hoog S."/>
            <person name="Gorbushina A."/>
            <person name="Stielow B."/>
            <person name="Teixiera M."/>
            <person name="Abouelleil A."/>
            <person name="Chapman S.B."/>
            <person name="Priest M."/>
            <person name="Young S.K."/>
            <person name="Wortman J."/>
            <person name="Nusbaum C."/>
            <person name="Birren B."/>
        </authorList>
    </citation>
    <scope>NUCLEOTIDE SEQUENCE [LARGE SCALE GENOMIC DNA]</scope>
    <source>
        <strain evidence="2 3">CBS 118157</strain>
    </source>
</reference>
<dbReference type="OrthoDB" id="5425556at2759"/>
<name>A0A0D2C3H3_9EURO</name>
<protein>
    <recommendedName>
        <fullName evidence="1">F-box domain-containing protein</fullName>
    </recommendedName>
</protein>
<proteinExistence type="predicted"/>
<sequence>MSLVTKKSPGNLSTLPPEILHQILAYLPISSLLRFARTSKKHYSRSILALQKLQLAVLPRRVHGILAFLSTTDVDDLDYACAFTGQDSLGRNQIIITSYLPVPTMTSRRHWREDPLPKQYREELMQLQNALACSALSSSSLVNLQSLTLHMYDIKSTPLTELLATRFPHLRHLHLNFSHPYVHDTCLPAGQWESPLLLRGSPVWNALAGMGEKHESNLKLKTLERLTLDRAGITCAQLRRWIKNNPGLRELTLRNCLGADNEFLDWLGGYYSSKSIESTRHAKLTHLAIENCTFLWLETPEKFNWLDSLLEPGAEEQHCADGHDNSSTTTLQVLSFHLCPSVSTFAFLGYLDKRHPLLSRIGLPNGRGLVPRTTEAEYPPLESWIGKTKLSTVRVAIDSPDLCFSHFPMFSYFRSCLARYRAVKETEYRDGTRVGFIEPDTR</sequence>
<dbReference type="Pfam" id="PF12937">
    <property type="entry name" value="F-box-like"/>
    <property type="match status" value="1"/>
</dbReference>
<evidence type="ECO:0000313" key="3">
    <source>
        <dbReference type="Proteomes" id="UP000054342"/>
    </source>
</evidence>
<dbReference type="Proteomes" id="UP000054342">
    <property type="component" value="Unassembled WGS sequence"/>
</dbReference>
<dbReference type="GeneID" id="25325742"/>